<reference evidence="2" key="2">
    <citation type="submission" date="2020-08" db="EMBL/GenBank/DDBJ databases">
        <authorList>
            <person name="Chen M."/>
            <person name="Teng W."/>
            <person name="Zhao L."/>
            <person name="Hu C."/>
            <person name="Zhou Y."/>
            <person name="Han B."/>
            <person name="Song L."/>
            <person name="Shu W."/>
        </authorList>
    </citation>
    <scope>NUCLEOTIDE SEQUENCE</scope>
    <source>
        <strain evidence="2">FACHB-1277</strain>
    </source>
</reference>
<dbReference type="Proteomes" id="UP000631421">
    <property type="component" value="Unassembled WGS sequence"/>
</dbReference>
<comment type="caution">
    <text evidence="2">The sequence shown here is derived from an EMBL/GenBank/DDBJ whole genome shotgun (WGS) entry which is preliminary data.</text>
</comment>
<sequence>MKTLKSLKQSFSLLLREKVLHHYLIPYSRFGVPACILQYIEDKKTPLSVIDIGASRGTFTQSLQIVYGIKKGLLIEPQPILCDQLKQKFADPQFVIYECAIADSERTQKMEVLNWDYSSSLLEVKRDIDNVNSILNLEVNQTIDCKVRTLDNILQEIHWKETIDLLKIDIQGAELMALKGAEQTLKRTKMIFTEVSFRRLYENAPVFQEVYDYLHDQGFKLLTVSDGFRGADGDLLQADALFCQDL</sequence>
<dbReference type="GO" id="GO:0032259">
    <property type="term" value="P:methylation"/>
    <property type="evidence" value="ECO:0007669"/>
    <property type="project" value="UniProtKB-KW"/>
</dbReference>
<feature type="domain" description="Methyltransferase FkbM" evidence="1">
    <location>
        <begin position="51"/>
        <end position="221"/>
    </location>
</feature>
<dbReference type="EMBL" id="JACJPY010000022">
    <property type="protein sequence ID" value="MBD2150278.1"/>
    <property type="molecule type" value="Genomic_DNA"/>
</dbReference>
<evidence type="ECO:0000259" key="1">
    <source>
        <dbReference type="Pfam" id="PF05050"/>
    </source>
</evidence>
<dbReference type="InterPro" id="IPR029063">
    <property type="entry name" value="SAM-dependent_MTases_sf"/>
</dbReference>
<keyword evidence="2" id="KW-0489">Methyltransferase</keyword>
<protein>
    <submittedName>
        <fullName evidence="2">FkbM family methyltransferase</fullName>
    </submittedName>
</protein>
<dbReference type="SUPFAM" id="SSF53335">
    <property type="entry name" value="S-adenosyl-L-methionine-dependent methyltransferases"/>
    <property type="match status" value="1"/>
</dbReference>
<proteinExistence type="predicted"/>
<dbReference type="NCBIfam" id="TIGR01444">
    <property type="entry name" value="fkbM_fam"/>
    <property type="match status" value="1"/>
</dbReference>
<dbReference type="Pfam" id="PF05050">
    <property type="entry name" value="Methyltransf_21"/>
    <property type="match status" value="1"/>
</dbReference>
<dbReference type="GO" id="GO:0008171">
    <property type="term" value="F:O-methyltransferase activity"/>
    <property type="evidence" value="ECO:0007669"/>
    <property type="project" value="TreeGrafter"/>
</dbReference>
<keyword evidence="2" id="KW-0808">Transferase</keyword>
<dbReference type="AlphaFoldDB" id="A0A926UT17"/>
<evidence type="ECO:0000313" key="3">
    <source>
        <dbReference type="Proteomes" id="UP000631421"/>
    </source>
</evidence>
<gene>
    <name evidence="2" type="ORF">H6F44_09130</name>
</gene>
<dbReference type="PANTHER" id="PTHR36973">
    <property type="entry name" value="SLL1456 PROTEIN-RELATED"/>
    <property type="match status" value="1"/>
</dbReference>
<dbReference type="Gene3D" id="3.40.50.150">
    <property type="entry name" value="Vaccinia Virus protein VP39"/>
    <property type="match status" value="1"/>
</dbReference>
<dbReference type="RefSeq" id="WP_190350639.1">
    <property type="nucleotide sequence ID" value="NZ_JACJPY010000022.1"/>
</dbReference>
<organism evidence="2 3">
    <name type="scientific">Pseudanabaena cinerea FACHB-1277</name>
    <dbReference type="NCBI Taxonomy" id="2949581"/>
    <lineage>
        <taxon>Bacteria</taxon>
        <taxon>Bacillati</taxon>
        <taxon>Cyanobacteriota</taxon>
        <taxon>Cyanophyceae</taxon>
        <taxon>Pseudanabaenales</taxon>
        <taxon>Pseudanabaenaceae</taxon>
        <taxon>Pseudanabaena</taxon>
        <taxon>Pseudanabaena cinerea</taxon>
    </lineage>
</organism>
<evidence type="ECO:0000313" key="2">
    <source>
        <dbReference type="EMBL" id="MBD2150278.1"/>
    </source>
</evidence>
<accession>A0A926UT17</accession>
<name>A0A926UT17_9CYAN</name>
<keyword evidence="3" id="KW-1185">Reference proteome</keyword>
<dbReference type="PANTHER" id="PTHR36973:SF4">
    <property type="entry name" value="NODULATION PROTEIN"/>
    <property type="match status" value="1"/>
</dbReference>
<reference evidence="2" key="1">
    <citation type="journal article" date="2015" name="ISME J.">
        <title>Draft Genome Sequence of Streptomyces incarnatus NRRL8089, which Produces the Nucleoside Antibiotic Sinefungin.</title>
        <authorList>
            <person name="Oshima K."/>
            <person name="Hattori M."/>
            <person name="Shimizu H."/>
            <person name="Fukuda K."/>
            <person name="Nemoto M."/>
            <person name="Inagaki K."/>
            <person name="Tamura T."/>
        </authorList>
    </citation>
    <scope>NUCLEOTIDE SEQUENCE</scope>
    <source>
        <strain evidence="2">FACHB-1277</strain>
    </source>
</reference>
<dbReference type="InterPro" id="IPR053188">
    <property type="entry name" value="FkbM_Methyltransferase"/>
</dbReference>
<dbReference type="InterPro" id="IPR006342">
    <property type="entry name" value="FkbM_mtfrase"/>
</dbReference>